<dbReference type="InterPro" id="IPR029047">
    <property type="entry name" value="HSP70_peptide-bd_sf"/>
</dbReference>
<comment type="caution">
    <text evidence="16">The sequence shown here is derived from an EMBL/GenBank/DDBJ whole genome shotgun (WGS) entry which is preliminary data.</text>
</comment>
<keyword evidence="17" id="KW-1185">Reference proteome</keyword>
<organism evidence="16 17">
    <name type="scientific">Perilla frutescens var. hirtella</name>
    <name type="common">Perilla citriodora</name>
    <name type="synonym">Perilla setoyensis</name>
    <dbReference type="NCBI Taxonomy" id="608512"/>
    <lineage>
        <taxon>Eukaryota</taxon>
        <taxon>Viridiplantae</taxon>
        <taxon>Streptophyta</taxon>
        <taxon>Embryophyta</taxon>
        <taxon>Tracheophyta</taxon>
        <taxon>Spermatophyta</taxon>
        <taxon>Magnoliopsida</taxon>
        <taxon>eudicotyledons</taxon>
        <taxon>Gunneridae</taxon>
        <taxon>Pentapetalae</taxon>
        <taxon>asterids</taxon>
        <taxon>lamiids</taxon>
        <taxon>Lamiales</taxon>
        <taxon>Lamiaceae</taxon>
        <taxon>Nepetoideae</taxon>
        <taxon>Elsholtzieae</taxon>
        <taxon>Perilla</taxon>
    </lineage>
</organism>
<dbReference type="PROSITE" id="PS50920">
    <property type="entry name" value="SOLCAR"/>
    <property type="match status" value="1"/>
</dbReference>
<keyword evidence="4" id="KW-0050">Antiport</keyword>
<evidence type="ECO:0000313" key="16">
    <source>
        <dbReference type="EMBL" id="KAH6820344.1"/>
    </source>
</evidence>
<accession>A0AAD4NYY4</accession>
<evidence type="ECO:0000256" key="10">
    <source>
        <dbReference type="ARBA" id="ARBA00022989"/>
    </source>
</evidence>
<keyword evidence="6" id="KW-0677">Repeat</keyword>
<proteinExistence type="inferred from homology"/>
<dbReference type="InterPro" id="IPR023395">
    <property type="entry name" value="MCP_dom_sf"/>
</dbReference>
<keyword evidence="12 14" id="KW-0472">Membrane</keyword>
<comment type="similarity">
    <text evidence="2">Belongs to the mitochondrial carrier (TC 2.A.29) family.</text>
</comment>
<keyword evidence="5 14" id="KW-0812">Transmembrane</keyword>
<dbReference type="AlphaFoldDB" id="A0AAD4NYY4"/>
<reference evidence="16 17" key="1">
    <citation type="journal article" date="2021" name="Nat. Commun.">
        <title>Incipient diploidization of the medicinal plant Perilla within 10,000 years.</title>
        <authorList>
            <person name="Zhang Y."/>
            <person name="Shen Q."/>
            <person name="Leng L."/>
            <person name="Zhang D."/>
            <person name="Chen S."/>
            <person name="Shi Y."/>
            <person name="Ning Z."/>
            <person name="Chen S."/>
        </authorList>
    </citation>
    <scope>NUCLEOTIDE SEQUENCE [LARGE SCALE GENOMIC DNA]</scope>
    <source>
        <strain evidence="17">cv. PC099</strain>
    </source>
</reference>
<dbReference type="Gene3D" id="2.60.34.10">
    <property type="entry name" value="Substrate Binding Domain Of DNAk, Chain A, domain 1"/>
    <property type="match status" value="1"/>
</dbReference>
<keyword evidence="10" id="KW-1133">Transmembrane helix</keyword>
<evidence type="ECO:0000256" key="14">
    <source>
        <dbReference type="PROSITE-ProRule" id="PRU00282"/>
    </source>
</evidence>
<evidence type="ECO:0000256" key="3">
    <source>
        <dbReference type="ARBA" id="ARBA00022448"/>
    </source>
</evidence>
<name>A0AAD4NYY4_PERFH</name>
<comment type="subcellular location">
    <subcellularLocation>
        <location evidence="1">Mitochondrion inner membrane</location>
        <topology evidence="1">Multi-pass membrane protein</topology>
    </subcellularLocation>
</comment>
<evidence type="ECO:0000256" key="11">
    <source>
        <dbReference type="ARBA" id="ARBA00023128"/>
    </source>
</evidence>
<evidence type="ECO:0000256" key="13">
    <source>
        <dbReference type="ARBA" id="ARBA00024143"/>
    </source>
</evidence>
<dbReference type="PRINTS" id="PR00927">
    <property type="entry name" value="ADPTRNSLCASE"/>
</dbReference>
<dbReference type="GO" id="GO:1990544">
    <property type="term" value="P:mitochondrial ATP transmembrane transport"/>
    <property type="evidence" value="ECO:0007669"/>
    <property type="project" value="InterPro"/>
</dbReference>
<keyword evidence="3" id="KW-0813">Transport</keyword>
<dbReference type="GO" id="GO:0005471">
    <property type="term" value="F:ATP:ADP antiporter activity"/>
    <property type="evidence" value="ECO:0007669"/>
    <property type="project" value="InterPro"/>
</dbReference>
<evidence type="ECO:0000256" key="1">
    <source>
        <dbReference type="ARBA" id="ARBA00004448"/>
    </source>
</evidence>
<dbReference type="PANTHER" id="PTHR45635:SF14">
    <property type="entry name" value="ADP_ATP TRANSLOCASE"/>
    <property type="match status" value="1"/>
</dbReference>
<gene>
    <name evidence="16" type="ORF">C2S53_019701</name>
</gene>
<dbReference type="InterPro" id="IPR018108">
    <property type="entry name" value="MCP_transmembrane"/>
</dbReference>
<dbReference type="SUPFAM" id="SSF103506">
    <property type="entry name" value="Mitochondrial carrier"/>
    <property type="match status" value="1"/>
</dbReference>
<dbReference type="GO" id="GO:0005524">
    <property type="term" value="F:ATP binding"/>
    <property type="evidence" value="ECO:0007669"/>
    <property type="project" value="UniProtKB-KW"/>
</dbReference>
<feature type="repeat" description="Solcar" evidence="14">
    <location>
        <begin position="642"/>
        <end position="729"/>
    </location>
</feature>
<sequence>MDPQQLVSRAVDPRKMTDDMILNDLEEALKKSEYKLQREILKREALEFRLQEQMEQIREQFGGVNENLDQLGNAIAVIQRQIAIQFGEDNQSSTSSVTPVRPSAADLKVQLVPKDMKLLDEETNEVAGEMDSMGIPNIESRIQQTQKVFDETTERETKLWNESYRESMDHTGKLTDMDDFGKISCDIHLIKHLFLMKSLSCLSPEPPPSNTYCRDDYIFKAYNLCDERPKSEVDILININNEVDIWKGYGCVLLGGSVNENFTKHLDSYELGTALELGSIQILMLGIGKCQVKIRGLKNELDFIKSPDEILGVSLLYGRQNHGAIMQKLLQSQQIIFVGVHKEMKMWKESNGASEDQFKSRKAINKDLDSQLIATRAEVSELLQTLSPAGIDQYSKNHESQGGLLQIIMEVTQTSAKLARCEEAVLKLEKQVERKANQVKIHGSTKELSVVDKALSIIDSRKQKLKQCSSFHGQMIYEDVAWILACSKFLMLGVEMTITMEPNAICGLLVEEMHVSYIISKGENGNHEFKCSAIYKKFSIEENVSPQILRKLVCDISHKWGEKGGYLKWFVGNIASGGAATSASSLLFVYFLDCARTRLARDDKVEKGEGGRLFNGLIDVYKKAIACDAIAELFGGSNISCDNFFTSFTPGWLIINGAGLASYLIDIGRRRMMVTSGEVVKCKSSLDALLQILKNKGTKYLYKGAGARFATAVQTTIFSEAGNEKVQDLLFLDVTHLSLSLKTTSGVMTVLLPRNTTIPTKEHVFSTHLDKQPCVFLLVYEGERTRIRKTNCLEIWCYHGSLLHIEEFPRSQRSLELSHLILEDENLKNGE</sequence>
<evidence type="ECO:0000256" key="9">
    <source>
        <dbReference type="ARBA" id="ARBA00022840"/>
    </source>
</evidence>
<evidence type="ECO:0000256" key="7">
    <source>
        <dbReference type="ARBA" id="ARBA00022741"/>
    </source>
</evidence>
<dbReference type="GO" id="GO:0140021">
    <property type="term" value="P:mitochondrial ADP transmembrane transport"/>
    <property type="evidence" value="ECO:0007669"/>
    <property type="project" value="InterPro"/>
</dbReference>
<evidence type="ECO:0000256" key="12">
    <source>
        <dbReference type="ARBA" id="ARBA00023136"/>
    </source>
</evidence>
<dbReference type="GO" id="GO:0005743">
    <property type="term" value="C:mitochondrial inner membrane"/>
    <property type="evidence" value="ECO:0007669"/>
    <property type="project" value="UniProtKB-SubCell"/>
</dbReference>
<evidence type="ECO:0000256" key="2">
    <source>
        <dbReference type="ARBA" id="ARBA00006375"/>
    </source>
</evidence>
<dbReference type="InterPro" id="IPR002113">
    <property type="entry name" value="ADT_euk_type"/>
</dbReference>
<keyword evidence="15" id="KW-0175">Coiled coil</keyword>
<keyword evidence="8" id="KW-0999">Mitochondrion inner membrane</keyword>
<dbReference type="PANTHER" id="PTHR45635">
    <property type="entry name" value="ADP,ATP CARRIER PROTEIN 1-RELATED-RELATED"/>
    <property type="match status" value="1"/>
</dbReference>
<keyword evidence="11" id="KW-0496">Mitochondrion</keyword>
<evidence type="ECO:0000256" key="4">
    <source>
        <dbReference type="ARBA" id="ARBA00022449"/>
    </source>
</evidence>
<keyword evidence="7" id="KW-0547">Nucleotide-binding</keyword>
<evidence type="ECO:0000256" key="5">
    <source>
        <dbReference type="ARBA" id="ARBA00022692"/>
    </source>
</evidence>
<dbReference type="Gene3D" id="1.50.40.10">
    <property type="entry name" value="Mitochondrial carrier domain"/>
    <property type="match status" value="1"/>
</dbReference>
<dbReference type="Proteomes" id="UP001190926">
    <property type="component" value="Unassembled WGS sequence"/>
</dbReference>
<dbReference type="Pfam" id="PF00012">
    <property type="entry name" value="HSP70"/>
    <property type="match status" value="1"/>
</dbReference>
<dbReference type="SUPFAM" id="SSF100920">
    <property type="entry name" value="Heat shock protein 70kD (HSP70), peptide-binding domain"/>
    <property type="match status" value="1"/>
</dbReference>
<protein>
    <submittedName>
        <fullName evidence="16">ADP/ATP carrier 2</fullName>
    </submittedName>
</protein>
<comment type="catalytic activity">
    <reaction evidence="13">
        <text>ADP(in) + ATP(out) = ADP(out) + ATP(in)</text>
        <dbReference type="Rhea" id="RHEA:34999"/>
        <dbReference type="ChEBI" id="CHEBI:30616"/>
        <dbReference type="ChEBI" id="CHEBI:456216"/>
    </reaction>
    <physiologicalReaction direction="left-to-right" evidence="13">
        <dbReference type="Rhea" id="RHEA:35000"/>
    </physiologicalReaction>
</comment>
<dbReference type="InterPro" id="IPR013126">
    <property type="entry name" value="Hsp_70_fam"/>
</dbReference>
<dbReference type="GO" id="GO:0140662">
    <property type="term" value="F:ATP-dependent protein folding chaperone"/>
    <property type="evidence" value="ECO:0007669"/>
    <property type="project" value="InterPro"/>
</dbReference>
<feature type="coiled-coil region" evidence="15">
    <location>
        <begin position="411"/>
        <end position="438"/>
    </location>
</feature>
<evidence type="ECO:0000313" key="17">
    <source>
        <dbReference type="Proteomes" id="UP001190926"/>
    </source>
</evidence>
<evidence type="ECO:0000256" key="15">
    <source>
        <dbReference type="SAM" id="Coils"/>
    </source>
</evidence>
<feature type="coiled-coil region" evidence="15">
    <location>
        <begin position="22"/>
        <end position="56"/>
    </location>
</feature>
<evidence type="ECO:0000256" key="6">
    <source>
        <dbReference type="ARBA" id="ARBA00022737"/>
    </source>
</evidence>
<keyword evidence="9" id="KW-0067">ATP-binding</keyword>
<dbReference type="EMBL" id="SDAM02004199">
    <property type="protein sequence ID" value="KAH6820344.1"/>
    <property type="molecule type" value="Genomic_DNA"/>
</dbReference>
<evidence type="ECO:0000256" key="8">
    <source>
        <dbReference type="ARBA" id="ARBA00022792"/>
    </source>
</evidence>